<keyword evidence="4" id="KW-0676">Redox-active center</keyword>
<proteinExistence type="predicted"/>
<dbReference type="Proteomes" id="UP001337305">
    <property type="component" value="Unassembled WGS sequence"/>
</dbReference>
<dbReference type="PANTHER" id="PTHR42852">
    <property type="entry name" value="THIOL:DISULFIDE INTERCHANGE PROTEIN DSBE"/>
    <property type="match status" value="1"/>
</dbReference>
<gene>
    <name evidence="6" type="ORF">N1F79_21780</name>
</gene>
<dbReference type="InterPro" id="IPR017937">
    <property type="entry name" value="Thioredoxin_CS"/>
</dbReference>
<dbReference type="EMBL" id="JAODOP010000004">
    <property type="protein sequence ID" value="MEF3835770.1"/>
    <property type="molecule type" value="Genomic_DNA"/>
</dbReference>
<dbReference type="PROSITE" id="PS51352">
    <property type="entry name" value="THIOREDOXIN_2"/>
    <property type="match status" value="1"/>
</dbReference>
<evidence type="ECO:0000256" key="1">
    <source>
        <dbReference type="ARBA" id="ARBA00004196"/>
    </source>
</evidence>
<evidence type="ECO:0000256" key="3">
    <source>
        <dbReference type="ARBA" id="ARBA00023157"/>
    </source>
</evidence>
<protein>
    <submittedName>
        <fullName evidence="6">TlpA family protein disulfide reductase</fullName>
    </submittedName>
</protein>
<dbReference type="InterPro" id="IPR036249">
    <property type="entry name" value="Thioredoxin-like_sf"/>
</dbReference>
<dbReference type="Gene3D" id="3.40.30.10">
    <property type="entry name" value="Glutaredoxin"/>
    <property type="match status" value="1"/>
</dbReference>
<dbReference type="SUPFAM" id="SSF52833">
    <property type="entry name" value="Thioredoxin-like"/>
    <property type="match status" value="1"/>
</dbReference>
<keyword evidence="2" id="KW-0201">Cytochrome c-type biogenesis</keyword>
<evidence type="ECO:0000259" key="5">
    <source>
        <dbReference type="PROSITE" id="PS51352"/>
    </source>
</evidence>
<dbReference type="InterPro" id="IPR050553">
    <property type="entry name" value="Thioredoxin_ResA/DsbE_sf"/>
</dbReference>
<dbReference type="RefSeq" id="WP_303308049.1">
    <property type="nucleotide sequence ID" value="NZ_JAODOP010000004.1"/>
</dbReference>
<accession>A0ABU7Y111</accession>
<feature type="domain" description="Thioredoxin" evidence="5">
    <location>
        <begin position="46"/>
        <end position="186"/>
    </location>
</feature>
<dbReference type="InterPro" id="IPR013766">
    <property type="entry name" value="Thioredoxin_domain"/>
</dbReference>
<evidence type="ECO:0000313" key="6">
    <source>
        <dbReference type="EMBL" id="MEF3835770.1"/>
    </source>
</evidence>
<name>A0ABU7Y111_9FLAO</name>
<evidence type="ECO:0000256" key="4">
    <source>
        <dbReference type="ARBA" id="ARBA00023284"/>
    </source>
</evidence>
<dbReference type="CDD" id="cd02966">
    <property type="entry name" value="TlpA_like_family"/>
    <property type="match status" value="1"/>
</dbReference>
<dbReference type="PANTHER" id="PTHR42852:SF6">
    <property type="entry name" value="THIOL:DISULFIDE INTERCHANGE PROTEIN DSBE"/>
    <property type="match status" value="1"/>
</dbReference>
<keyword evidence="3" id="KW-1015">Disulfide bond</keyword>
<sequence>MKKIVLFASIIICFGFNEGETNKGYEPNLCFQQGLMQNCIDQNVSDSIGKTVKNFKAKSLKNKTFRLSKTLKKNKYVLIEFWASWCGPCREEIPYLKEAYNSFKIKGFEIVSFSLDKKKERWAKASKEENIPWINVSDLLAFKSDIVKSYGVKSVPANFLVDQSGKIIARDLRHHALNKKLEELLK</sequence>
<dbReference type="Pfam" id="PF00578">
    <property type="entry name" value="AhpC-TSA"/>
    <property type="match status" value="1"/>
</dbReference>
<dbReference type="PROSITE" id="PS00194">
    <property type="entry name" value="THIOREDOXIN_1"/>
    <property type="match status" value="1"/>
</dbReference>
<evidence type="ECO:0000313" key="7">
    <source>
        <dbReference type="Proteomes" id="UP001337305"/>
    </source>
</evidence>
<comment type="caution">
    <text evidence="6">The sequence shown here is derived from an EMBL/GenBank/DDBJ whole genome shotgun (WGS) entry which is preliminary data.</text>
</comment>
<dbReference type="InterPro" id="IPR000866">
    <property type="entry name" value="AhpC/TSA"/>
</dbReference>
<reference evidence="6 7" key="1">
    <citation type="submission" date="2022-09" db="EMBL/GenBank/DDBJ databases">
        <title>Genome sequencing of Flavivirga sp. MEBiC05379.</title>
        <authorList>
            <person name="Oh H.-M."/>
            <person name="Kwon K.K."/>
            <person name="Park M.J."/>
            <person name="Yang S.-H."/>
        </authorList>
    </citation>
    <scope>NUCLEOTIDE SEQUENCE [LARGE SCALE GENOMIC DNA]</scope>
    <source>
        <strain evidence="6 7">MEBiC05379</strain>
    </source>
</reference>
<evidence type="ECO:0000256" key="2">
    <source>
        <dbReference type="ARBA" id="ARBA00022748"/>
    </source>
</evidence>
<organism evidence="6 7">
    <name type="scientific">Flavivirga spongiicola</name>
    <dbReference type="NCBI Taxonomy" id="421621"/>
    <lineage>
        <taxon>Bacteria</taxon>
        <taxon>Pseudomonadati</taxon>
        <taxon>Bacteroidota</taxon>
        <taxon>Flavobacteriia</taxon>
        <taxon>Flavobacteriales</taxon>
        <taxon>Flavobacteriaceae</taxon>
        <taxon>Flavivirga</taxon>
    </lineage>
</organism>
<comment type="subcellular location">
    <subcellularLocation>
        <location evidence="1">Cell envelope</location>
    </subcellularLocation>
</comment>
<keyword evidence="7" id="KW-1185">Reference proteome</keyword>